<feature type="signal peptide" evidence="10">
    <location>
        <begin position="1"/>
        <end position="17"/>
    </location>
</feature>
<dbReference type="PROSITE" id="PS52015">
    <property type="entry name" value="TONB_CTD"/>
    <property type="match status" value="1"/>
</dbReference>
<evidence type="ECO:0000256" key="10">
    <source>
        <dbReference type="SAM" id="SignalP"/>
    </source>
</evidence>
<comment type="caution">
    <text evidence="12">The sequence shown here is derived from an EMBL/GenBank/DDBJ whole genome shotgun (WGS) entry which is preliminary data.</text>
</comment>
<dbReference type="Pfam" id="PF03544">
    <property type="entry name" value="TonB_C"/>
    <property type="match status" value="1"/>
</dbReference>
<evidence type="ECO:0000256" key="7">
    <source>
        <dbReference type="ARBA" id="ARBA00022927"/>
    </source>
</evidence>
<dbReference type="InterPro" id="IPR037682">
    <property type="entry name" value="TonB_C"/>
</dbReference>
<reference evidence="12 13" key="1">
    <citation type="submission" date="2019-02" db="EMBL/GenBank/DDBJ databases">
        <title>Pedobacter sp. RP-1-14 sp. nov., isolated from Arctic soil.</title>
        <authorList>
            <person name="Dahal R.H."/>
        </authorList>
    </citation>
    <scope>NUCLEOTIDE SEQUENCE [LARGE SCALE GENOMIC DNA]</scope>
    <source>
        <strain evidence="12 13">RP-1-14</strain>
    </source>
</reference>
<evidence type="ECO:0000256" key="2">
    <source>
        <dbReference type="ARBA" id="ARBA00006555"/>
    </source>
</evidence>
<keyword evidence="10" id="KW-0732">Signal</keyword>
<keyword evidence="3" id="KW-0813">Transport</keyword>
<dbReference type="InterPro" id="IPR006260">
    <property type="entry name" value="TonB/TolA_C"/>
</dbReference>
<dbReference type="AlphaFoldDB" id="A0A4R0NSM1"/>
<name>A0A4R0NSM1_9SPHI</name>
<dbReference type="GO" id="GO:0031992">
    <property type="term" value="F:energy transducer activity"/>
    <property type="evidence" value="ECO:0007669"/>
    <property type="project" value="TreeGrafter"/>
</dbReference>
<evidence type="ECO:0000256" key="6">
    <source>
        <dbReference type="ARBA" id="ARBA00022692"/>
    </source>
</evidence>
<keyword evidence="7" id="KW-0653">Protein transport</keyword>
<dbReference type="Proteomes" id="UP000293347">
    <property type="component" value="Unassembled WGS sequence"/>
</dbReference>
<dbReference type="GO" id="GO:0055085">
    <property type="term" value="P:transmembrane transport"/>
    <property type="evidence" value="ECO:0007669"/>
    <property type="project" value="InterPro"/>
</dbReference>
<evidence type="ECO:0000256" key="3">
    <source>
        <dbReference type="ARBA" id="ARBA00022448"/>
    </source>
</evidence>
<keyword evidence="13" id="KW-1185">Reference proteome</keyword>
<dbReference type="InterPro" id="IPR051045">
    <property type="entry name" value="TonB-dependent_transducer"/>
</dbReference>
<comment type="subcellular location">
    <subcellularLocation>
        <location evidence="1">Cell inner membrane</location>
        <topology evidence="1">Single-pass membrane protein</topology>
        <orientation evidence="1">Periplasmic side</orientation>
    </subcellularLocation>
</comment>
<evidence type="ECO:0000256" key="5">
    <source>
        <dbReference type="ARBA" id="ARBA00022519"/>
    </source>
</evidence>
<evidence type="ECO:0000256" key="4">
    <source>
        <dbReference type="ARBA" id="ARBA00022475"/>
    </source>
</evidence>
<protein>
    <submittedName>
        <fullName evidence="12">TonB family protein</fullName>
    </submittedName>
</protein>
<keyword evidence="4" id="KW-1003">Cell membrane</keyword>
<dbReference type="OrthoDB" id="1096636at2"/>
<keyword evidence="6" id="KW-0812">Transmembrane</keyword>
<dbReference type="PANTHER" id="PTHR33446:SF2">
    <property type="entry name" value="PROTEIN TONB"/>
    <property type="match status" value="1"/>
</dbReference>
<proteinExistence type="inferred from homology"/>
<dbReference type="PANTHER" id="PTHR33446">
    <property type="entry name" value="PROTEIN TONB-RELATED"/>
    <property type="match status" value="1"/>
</dbReference>
<dbReference type="SUPFAM" id="SSF74653">
    <property type="entry name" value="TolA/TonB C-terminal domain"/>
    <property type="match status" value="1"/>
</dbReference>
<keyword evidence="9" id="KW-0472">Membrane</keyword>
<dbReference type="EMBL" id="SJSL01000001">
    <property type="protein sequence ID" value="TCD02903.1"/>
    <property type="molecule type" value="Genomic_DNA"/>
</dbReference>
<evidence type="ECO:0000256" key="8">
    <source>
        <dbReference type="ARBA" id="ARBA00022989"/>
    </source>
</evidence>
<dbReference type="GO" id="GO:0098797">
    <property type="term" value="C:plasma membrane protein complex"/>
    <property type="evidence" value="ECO:0007669"/>
    <property type="project" value="TreeGrafter"/>
</dbReference>
<dbReference type="Gene3D" id="3.30.1150.10">
    <property type="match status" value="1"/>
</dbReference>
<sequence length="216" mass="23801">MARILLALLVLSGSVVGAQPELKGGLDKFILANKVYPLYSLQNCIEGAVTVSFKLNNQGEVYFSKVQKGVGTDLDEEALRLIRLTSGKWNVPQGHDTSVFVVVPVNFKLDDIGCGNKSKVEIKAAIEAYQGRTALTNAVLNFYRNKPSGKFTKAEEASIVALKTSLGYDDEYLDKRLEDGRKKLKQKDKQGACEDFLFVKYMGSDKADELLATHCN</sequence>
<evidence type="ECO:0000313" key="13">
    <source>
        <dbReference type="Proteomes" id="UP000293347"/>
    </source>
</evidence>
<comment type="similarity">
    <text evidence="2">Belongs to the TonB family.</text>
</comment>
<feature type="chain" id="PRO_5020545150" evidence="10">
    <location>
        <begin position="18"/>
        <end position="216"/>
    </location>
</feature>
<accession>A0A4R0NSM1</accession>
<dbReference type="RefSeq" id="WP_131592980.1">
    <property type="nucleotide sequence ID" value="NZ_SJSL01000001.1"/>
</dbReference>
<feature type="domain" description="TonB C-terminal" evidence="11">
    <location>
        <begin position="21"/>
        <end position="116"/>
    </location>
</feature>
<gene>
    <name evidence="12" type="ORF">EZ437_02650</name>
</gene>
<evidence type="ECO:0000256" key="9">
    <source>
        <dbReference type="ARBA" id="ARBA00023136"/>
    </source>
</evidence>
<evidence type="ECO:0000256" key="1">
    <source>
        <dbReference type="ARBA" id="ARBA00004383"/>
    </source>
</evidence>
<organism evidence="12 13">
    <name type="scientific">Pedobacter psychroterrae</name>
    <dbReference type="NCBI Taxonomy" id="2530453"/>
    <lineage>
        <taxon>Bacteria</taxon>
        <taxon>Pseudomonadati</taxon>
        <taxon>Bacteroidota</taxon>
        <taxon>Sphingobacteriia</taxon>
        <taxon>Sphingobacteriales</taxon>
        <taxon>Sphingobacteriaceae</taxon>
        <taxon>Pedobacter</taxon>
    </lineage>
</organism>
<dbReference type="NCBIfam" id="TIGR01352">
    <property type="entry name" value="tonB_Cterm"/>
    <property type="match status" value="1"/>
</dbReference>
<evidence type="ECO:0000313" key="12">
    <source>
        <dbReference type="EMBL" id="TCD02903.1"/>
    </source>
</evidence>
<evidence type="ECO:0000259" key="11">
    <source>
        <dbReference type="PROSITE" id="PS52015"/>
    </source>
</evidence>
<dbReference type="GO" id="GO:0015031">
    <property type="term" value="P:protein transport"/>
    <property type="evidence" value="ECO:0007669"/>
    <property type="project" value="UniProtKB-KW"/>
</dbReference>
<keyword evidence="5" id="KW-0997">Cell inner membrane</keyword>
<keyword evidence="8" id="KW-1133">Transmembrane helix</keyword>